<dbReference type="EMBL" id="JAVFWL010000001">
    <property type="protein sequence ID" value="KAK6726487.1"/>
    <property type="molecule type" value="Genomic_DNA"/>
</dbReference>
<keyword evidence="1" id="KW-1133">Transmembrane helix</keyword>
<protein>
    <recommendedName>
        <fullName evidence="4">G-protein coupled receptors family 1 profile domain-containing protein</fullName>
    </recommendedName>
</protein>
<evidence type="ECO:0000256" key="1">
    <source>
        <dbReference type="SAM" id="Phobius"/>
    </source>
</evidence>
<gene>
    <name evidence="2" type="primary">Necator_chrI.g796</name>
    <name evidence="2" type="ORF">RB195_004673</name>
</gene>
<keyword evidence="1" id="KW-0812">Transmembrane</keyword>
<reference evidence="2 3" key="1">
    <citation type="submission" date="2023-08" db="EMBL/GenBank/DDBJ databases">
        <title>A Necator americanus chromosomal reference genome.</title>
        <authorList>
            <person name="Ilik V."/>
            <person name="Petrzelkova K.J."/>
            <person name="Pardy F."/>
            <person name="Fuh T."/>
            <person name="Niatou-Singa F.S."/>
            <person name="Gouil Q."/>
            <person name="Baker L."/>
            <person name="Ritchie M.E."/>
            <person name="Jex A.R."/>
            <person name="Gazzola D."/>
            <person name="Li H."/>
            <person name="Toshio Fujiwara R."/>
            <person name="Zhan B."/>
            <person name="Aroian R.V."/>
            <person name="Pafco B."/>
            <person name="Schwarz E.M."/>
        </authorList>
    </citation>
    <scope>NUCLEOTIDE SEQUENCE [LARGE SCALE GENOMIC DNA]</scope>
    <source>
        <strain evidence="2 3">Aroian</strain>
        <tissue evidence="2">Whole animal</tissue>
    </source>
</reference>
<accession>A0ABR1BJ53</accession>
<name>A0ABR1BJ53_NECAM</name>
<feature type="transmembrane region" description="Helical" evidence="1">
    <location>
        <begin position="54"/>
        <end position="79"/>
    </location>
</feature>
<keyword evidence="3" id="KW-1185">Reference proteome</keyword>
<evidence type="ECO:0008006" key="4">
    <source>
        <dbReference type="Google" id="ProtNLM"/>
    </source>
</evidence>
<proteinExistence type="predicted"/>
<dbReference type="Proteomes" id="UP001303046">
    <property type="component" value="Unassembled WGS sequence"/>
</dbReference>
<evidence type="ECO:0000313" key="3">
    <source>
        <dbReference type="Proteomes" id="UP001303046"/>
    </source>
</evidence>
<sequence>MAESRSSTLWRAMSIALTFSFMRVALFLLLHTKIITNRTVHFRRWFNNNWSFSWLWLFNLAASTTAGAPPHTLLTLIYLADLTIIARRSILLVPDHVL</sequence>
<keyword evidence="1" id="KW-0472">Membrane</keyword>
<comment type="caution">
    <text evidence="2">The sequence shown here is derived from an EMBL/GenBank/DDBJ whole genome shotgun (WGS) entry which is preliminary data.</text>
</comment>
<feature type="transmembrane region" description="Helical" evidence="1">
    <location>
        <begin position="12"/>
        <end position="34"/>
    </location>
</feature>
<evidence type="ECO:0000313" key="2">
    <source>
        <dbReference type="EMBL" id="KAK6726487.1"/>
    </source>
</evidence>
<organism evidence="2 3">
    <name type="scientific">Necator americanus</name>
    <name type="common">Human hookworm</name>
    <dbReference type="NCBI Taxonomy" id="51031"/>
    <lineage>
        <taxon>Eukaryota</taxon>
        <taxon>Metazoa</taxon>
        <taxon>Ecdysozoa</taxon>
        <taxon>Nematoda</taxon>
        <taxon>Chromadorea</taxon>
        <taxon>Rhabditida</taxon>
        <taxon>Rhabditina</taxon>
        <taxon>Rhabditomorpha</taxon>
        <taxon>Strongyloidea</taxon>
        <taxon>Ancylostomatidae</taxon>
        <taxon>Bunostominae</taxon>
        <taxon>Necator</taxon>
    </lineage>
</organism>